<dbReference type="AlphaFoldDB" id="A0AA88JJT3"/>
<evidence type="ECO:0000313" key="3">
    <source>
        <dbReference type="Proteomes" id="UP001187192"/>
    </source>
</evidence>
<gene>
    <name evidence="2" type="ORF">TIFTF001_056797</name>
</gene>
<protein>
    <submittedName>
        <fullName evidence="2">Uncharacterized protein</fullName>
    </submittedName>
</protein>
<feature type="signal peptide" evidence="1">
    <location>
        <begin position="1"/>
        <end position="23"/>
    </location>
</feature>
<proteinExistence type="predicted"/>
<dbReference type="Proteomes" id="UP001187192">
    <property type="component" value="Unassembled WGS sequence"/>
</dbReference>
<comment type="caution">
    <text evidence="2">The sequence shown here is derived from an EMBL/GenBank/DDBJ whole genome shotgun (WGS) entry which is preliminary data.</text>
</comment>
<dbReference type="PANTHER" id="PTHR34947">
    <property type="entry name" value="TRANSMEMBRANE PROTEIN"/>
    <property type="match status" value="1"/>
</dbReference>
<reference evidence="2" key="1">
    <citation type="submission" date="2023-07" db="EMBL/GenBank/DDBJ databases">
        <title>draft genome sequence of fig (Ficus carica).</title>
        <authorList>
            <person name="Takahashi T."/>
            <person name="Nishimura K."/>
        </authorList>
    </citation>
    <scope>NUCLEOTIDE SEQUENCE</scope>
</reference>
<sequence length="176" mass="19687">MVSYSSLLFPFLINSLLDVYVSAFTKQSFSSTLEKNCVFLLCNGLLVIIVTNSGLIGKSPQPDTSSGGIIVRSSPLALQQVGLENDVEDDDDVKNGSLQIVTLEEEKDEEDDDDDDDVKNGSLQIVNEMENGIIIYEDYYDEEEEGTIGLPSKEEFNKICEDFIRRVKEEIKCGRR</sequence>
<organism evidence="2 3">
    <name type="scientific">Ficus carica</name>
    <name type="common">Common fig</name>
    <dbReference type="NCBI Taxonomy" id="3494"/>
    <lineage>
        <taxon>Eukaryota</taxon>
        <taxon>Viridiplantae</taxon>
        <taxon>Streptophyta</taxon>
        <taxon>Embryophyta</taxon>
        <taxon>Tracheophyta</taxon>
        <taxon>Spermatophyta</taxon>
        <taxon>Magnoliopsida</taxon>
        <taxon>eudicotyledons</taxon>
        <taxon>Gunneridae</taxon>
        <taxon>Pentapetalae</taxon>
        <taxon>rosids</taxon>
        <taxon>fabids</taxon>
        <taxon>Rosales</taxon>
        <taxon>Moraceae</taxon>
        <taxon>Ficeae</taxon>
        <taxon>Ficus</taxon>
    </lineage>
</organism>
<evidence type="ECO:0000256" key="1">
    <source>
        <dbReference type="SAM" id="SignalP"/>
    </source>
</evidence>
<feature type="chain" id="PRO_5041641644" evidence="1">
    <location>
        <begin position="24"/>
        <end position="176"/>
    </location>
</feature>
<evidence type="ECO:0000313" key="2">
    <source>
        <dbReference type="EMBL" id="GMN75142.1"/>
    </source>
</evidence>
<name>A0AA88JJT3_FICCA</name>
<accession>A0AA88JJT3</accession>
<keyword evidence="3" id="KW-1185">Reference proteome</keyword>
<keyword evidence="1" id="KW-0732">Signal</keyword>
<dbReference type="EMBL" id="BTGU01022196">
    <property type="protein sequence ID" value="GMN75142.1"/>
    <property type="molecule type" value="Genomic_DNA"/>
</dbReference>
<dbReference type="PANTHER" id="PTHR34947:SF3">
    <property type="entry name" value="TRANSMEMBRANE PROTEIN"/>
    <property type="match status" value="1"/>
</dbReference>